<feature type="transmembrane region" description="Helical" evidence="6">
    <location>
        <begin position="5"/>
        <end position="25"/>
    </location>
</feature>
<evidence type="ECO:0000313" key="7">
    <source>
        <dbReference type="EMBL" id="MCH4295454.1"/>
    </source>
</evidence>
<feature type="transmembrane region" description="Helical" evidence="6">
    <location>
        <begin position="365"/>
        <end position="383"/>
    </location>
</feature>
<evidence type="ECO:0000256" key="3">
    <source>
        <dbReference type="ARBA" id="ARBA00022692"/>
    </source>
</evidence>
<comment type="caution">
    <text evidence="7">The sequence shown here is derived from an EMBL/GenBank/DDBJ whole genome shotgun (WGS) entry which is preliminary data.</text>
</comment>
<keyword evidence="8" id="KW-1185">Reference proteome</keyword>
<gene>
    <name evidence="7" type="ORF">MJ923_14195</name>
</gene>
<dbReference type="GO" id="GO:0005886">
    <property type="term" value="C:plasma membrane"/>
    <property type="evidence" value="ECO:0007669"/>
    <property type="project" value="UniProtKB-SubCell"/>
</dbReference>
<dbReference type="SUPFAM" id="SSF103473">
    <property type="entry name" value="MFS general substrate transporter"/>
    <property type="match status" value="1"/>
</dbReference>
<organism evidence="7 8">
    <name type="scientific">Shewanella zhuhaiensis</name>
    <dbReference type="NCBI Taxonomy" id="2919576"/>
    <lineage>
        <taxon>Bacteria</taxon>
        <taxon>Pseudomonadati</taxon>
        <taxon>Pseudomonadota</taxon>
        <taxon>Gammaproteobacteria</taxon>
        <taxon>Alteromonadales</taxon>
        <taxon>Shewanellaceae</taxon>
        <taxon>Shewanella</taxon>
    </lineage>
</organism>
<feature type="transmembrane region" description="Helical" evidence="6">
    <location>
        <begin position="41"/>
        <end position="59"/>
    </location>
</feature>
<dbReference type="Proteomes" id="UP001297581">
    <property type="component" value="Unassembled WGS sequence"/>
</dbReference>
<evidence type="ECO:0000256" key="4">
    <source>
        <dbReference type="ARBA" id="ARBA00022989"/>
    </source>
</evidence>
<feature type="transmembrane region" description="Helical" evidence="6">
    <location>
        <begin position="278"/>
        <end position="295"/>
    </location>
</feature>
<evidence type="ECO:0000256" key="5">
    <source>
        <dbReference type="ARBA" id="ARBA00023136"/>
    </source>
</evidence>
<feature type="transmembrane region" description="Helical" evidence="6">
    <location>
        <begin position="95"/>
        <end position="116"/>
    </location>
</feature>
<comment type="subcellular location">
    <subcellularLocation>
        <location evidence="1">Cell membrane</location>
        <topology evidence="1">Multi-pass membrane protein</topology>
    </subcellularLocation>
</comment>
<keyword evidence="5 6" id="KW-0472">Membrane</keyword>
<evidence type="ECO:0000256" key="2">
    <source>
        <dbReference type="ARBA" id="ARBA00022475"/>
    </source>
</evidence>
<dbReference type="GO" id="GO:0022857">
    <property type="term" value="F:transmembrane transporter activity"/>
    <property type="evidence" value="ECO:0007669"/>
    <property type="project" value="InterPro"/>
</dbReference>
<dbReference type="InterPro" id="IPR036259">
    <property type="entry name" value="MFS_trans_sf"/>
</dbReference>
<name>A0AAJ1BKH9_9GAMM</name>
<keyword evidence="3 6" id="KW-0812">Transmembrane</keyword>
<protein>
    <submittedName>
        <fullName evidence="7">MFS transporter</fullName>
    </submittedName>
</protein>
<dbReference type="RefSeq" id="WP_240591663.1">
    <property type="nucleotide sequence ID" value="NZ_JAKUDL010000005.1"/>
</dbReference>
<dbReference type="Gene3D" id="1.20.1250.20">
    <property type="entry name" value="MFS general substrate transporter like domains"/>
    <property type="match status" value="1"/>
</dbReference>
<dbReference type="PANTHER" id="PTHR43124:SF3">
    <property type="entry name" value="CHLORAMPHENICOL EFFLUX PUMP RV0191"/>
    <property type="match status" value="1"/>
</dbReference>
<accession>A0AAJ1BKH9</accession>
<evidence type="ECO:0000313" key="8">
    <source>
        <dbReference type="Proteomes" id="UP001297581"/>
    </source>
</evidence>
<sequence>MGLKFYLIGITAVAVVADSMLLPFYPQYFAERFGIDSPEHVGSYTAAICLVAMLALPLWAKLARRQGTLQLLIWTQLGAMTFCVATVWAQQLWLFWLLSLVMIVFKASYLLVYPFLMERVTEAEHAHTIGVLSIVVHFGHIAGALLGGMALVYWPLKYAFLLMAIGDLLQILVCAYLLWAGLDKGAAATVSHHEAQSEQPEPISRVSTGSRRIYGLGVLMLLFYFSEYQVVPFFVEYWQQLETGDNLQLASFIYAIPAFVALVALVTNRLYGEWGSHVYFCLPLAIGGLLLQASGEPSWVIMGRLMFGWASFQLTVKLDALLFASSAPEAYAADYAKINIFQNVGVLLSYYGAGVFVAIKGLAFPFIVAAGGLLLTLICYPLFVDNQQRRAIDATS</sequence>
<keyword evidence="2" id="KW-1003">Cell membrane</keyword>
<feature type="transmembrane region" description="Helical" evidence="6">
    <location>
        <begin position="158"/>
        <end position="179"/>
    </location>
</feature>
<feature type="transmembrane region" description="Helical" evidence="6">
    <location>
        <begin position="247"/>
        <end position="266"/>
    </location>
</feature>
<feature type="transmembrane region" description="Helical" evidence="6">
    <location>
        <begin position="128"/>
        <end position="152"/>
    </location>
</feature>
<dbReference type="PANTHER" id="PTHR43124">
    <property type="entry name" value="PURINE EFFLUX PUMP PBUE"/>
    <property type="match status" value="1"/>
</dbReference>
<dbReference type="InterPro" id="IPR050189">
    <property type="entry name" value="MFS_Efflux_Transporters"/>
</dbReference>
<dbReference type="AlphaFoldDB" id="A0AAJ1BKH9"/>
<evidence type="ECO:0000256" key="1">
    <source>
        <dbReference type="ARBA" id="ARBA00004651"/>
    </source>
</evidence>
<feature type="transmembrane region" description="Helical" evidence="6">
    <location>
        <begin position="213"/>
        <end position="235"/>
    </location>
</feature>
<keyword evidence="4 6" id="KW-1133">Transmembrane helix</keyword>
<reference evidence="7 8" key="1">
    <citation type="submission" date="2022-02" db="EMBL/GenBank/DDBJ databases">
        <title>The genome sequence of Shewanella sp. 3B26.</title>
        <authorList>
            <person name="Du J."/>
        </authorList>
    </citation>
    <scope>NUCLEOTIDE SEQUENCE [LARGE SCALE GENOMIC DNA]</scope>
    <source>
        <strain evidence="7 8">3B26</strain>
    </source>
</reference>
<dbReference type="Pfam" id="PF07690">
    <property type="entry name" value="MFS_1"/>
    <property type="match status" value="1"/>
</dbReference>
<feature type="transmembrane region" description="Helical" evidence="6">
    <location>
        <begin position="71"/>
        <end position="89"/>
    </location>
</feature>
<proteinExistence type="predicted"/>
<dbReference type="EMBL" id="JAKUDL010000005">
    <property type="protein sequence ID" value="MCH4295454.1"/>
    <property type="molecule type" value="Genomic_DNA"/>
</dbReference>
<evidence type="ECO:0000256" key="6">
    <source>
        <dbReference type="SAM" id="Phobius"/>
    </source>
</evidence>
<dbReference type="InterPro" id="IPR011701">
    <property type="entry name" value="MFS"/>
</dbReference>